<feature type="transmembrane region" description="Helical" evidence="9">
    <location>
        <begin position="142"/>
        <end position="163"/>
    </location>
</feature>
<evidence type="ECO:0000256" key="2">
    <source>
        <dbReference type="ARBA" id="ARBA00022448"/>
    </source>
</evidence>
<dbReference type="RefSeq" id="WP_174192917.1">
    <property type="nucleotide sequence ID" value="NZ_CP046051.1"/>
</dbReference>
<dbReference type="HAMAP" id="MF_01464_B">
    <property type="entry name" value="SecF_B"/>
    <property type="match status" value="1"/>
</dbReference>
<comment type="subcellular location">
    <subcellularLocation>
        <location evidence="1 9">Cell membrane</location>
        <topology evidence="1 9">Multi-pass membrane protein</topology>
    </subcellularLocation>
</comment>
<keyword evidence="14" id="KW-1185">Reference proteome</keyword>
<dbReference type="InterPro" id="IPR048634">
    <property type="entry name" value="SecD_SecF_C"/>
</dbReference>
<comment type="subunit">
    <text evidence="9">Forms a complex with SecD. Part of the essential Sec protein translocation apparatus which comprises SecA, SecYEG and auxiliary proteins SecDF. Other proteins may also be involved.</text>
</comment>
<protein>
    <recommendedName>
        <fullName evidence="9">Protein-export membrane protein SecF</fullName>
    </recommendedName>
</protein>
<evidence type="ECO:0000256" key="3">
    <source>
        <dbReference type="ARBA" id="ARBA00022475"/>
    </source>
</evidence>
<dbReference type="KEGG" id="clf:GJQ69_03405"/>
<sequence length="331" mass="36228">MKQFKIHFSKNRRIYYGISIGVILLGIICNCIFGAQLDIEFRGGTQLKYSYTDTSGAAQQAAVEKVVKDTVKQDASVLLNKNVKDSSGTGTTNNITIELAGTKAISVEMQQQIAKNLQSKFTNSKFALVESSSINPSMGQKFFVKCLVAVAITMALLLLYITIRFKKIGGTSAGVMAIIALLHDVCMVYFTFIFFQMPINGNFIAVVLLILGYSLNDTIIVYDRIRENRSEMPAKTPIGELVDLSINQTLTRSIFTALCTVMVIACLCVVAAYYQLASVTTLALPMMIGVISGCYSSVCIAGPLYVGWNEHKDKKRKKENAAKAQAAKAEE</sequence>
<evidence type="ECO:0000256" key="4">
    <source>
        <dbReference type="ARBA" id="ARBA00022692"/>
    </source>
</evidence>
<evidence type="ECO:0000256" key="7">
    <source>
        <dbReference type="ARBA" id="ARBA00023010"/>
    </source>
</evidence>
<dbReference type="GO" id="GO:0065002">
    <property type="term" value="P:intracellular protein transmembrane transport"/>
    <property type="evidence" value="ECO:0007669"/>
    <property type="project" value="UniProtKB-UniRule"/>
</dbReference>
<dbReference type="Proteomes" id="UP000501316">
    <property type="component" value="Chromosome"/>
</dbReference>
<dbReference type="InterPro" id="IPR005665">
    <property type="entry name" value="SecF_bac"/>
</dbReference>
<reference evidence="13 14" key="1">
    <citation type="submission" date="2019-11" db="EMBL/GenBank/DDBJ databases">
        <authorList>
            <person name="Ren C."/>
            <person name="Wang H."/>
            <person name="Xu Y."/>
        </authorList>
    </citation>
    <scope>NUCLEOTIDE SEQUENCE [LARGE SCALE GENOMIC DNA]</scope>
    <source>
        <strain evidence="14">JNU-WLY1368</strain>
        <strain evidence="11 13">LBM 19010</strain>
    </source>
</reference>
<dbReference type="NCBIfam" id="TIGR00966">
    <property type="entry name" value="transloc_SecF"/>
    <property type="match status" value="1"/>
</dbReference>
<dbReference type="GO" id="GO:0015450">
    <property type="term" value="F:protein-transporting ATPase activity"/>
    <property type="evidence" value="ECO:0007669"/>
    <property type="project" value="InterPro"/>
</dbReference>
<keyword evidence="5 9" id="KW-0653">Protein transport</keyword>
<keyword evidence="6 9" id="KW-1133">Transmembrane helix</keyword>
<accession>A0A859DUB7</accession>
<feature type="transmembrane region" description="Helical" evidence="9">
    <location>
        <begin position="175"/>
        <end position="197"/>
    </location>
</feature>
<reference evidence="12" key="2">
    <citation type="journal article" date="2021" name="Appl. Environ. Microbiol.">
        <title>Adaptability of a Caproate-Producing Bacterium Contributes to Its Dominance in an Anaerobic Fermentation System.</title>
        <authorList>
            <person name="Wang H."/>
            <person name="Gu Y."/>
            <person name="Zhou W."/>
            <person name="Zhao D."/>
            <person name="Qiao Z."/>
            <person name="Zheng J."/>
            <person name="Gao J."/>
            <person name="Chen X."/>
            <person name="Ren C."/>
            <person name="Xu Y."/>
        </authorList>
    </citation>
    <scope>NUCLEOTIDE SEQUENCE</scope>
    <source>
        <strain evidence="12">JNU-WLY1368</strain>
    </source>
</reference>
<dbReference type="GO" id="GO:0005886">
    <property type="term" value="C:plasma membrane"/>
    <property type="evidence" value="ECO:0007669"/>
    <property type="project" value="UniProtKB-SubCell"/>
</dbReference>
<evidence type="ECO:0000256" key="6">
    <source>
        <dbReference type="ARBA" id="ARBA00022989"/>
    </source>
</evidence>
<dbReference type="EMBL" id="CP046051">
    <property type="protein sequence ID" value="QKN23611.1"/>
    <property type="molecule type" value="Genomic_DNA"/>
</dbReference>
<dbReference type="SUPFAM" id="SSF82866">
    <property type="entry name" value="Multidrug efflux transporter AcrB transmembrane domain"/>
    <property type="match status" value="1"/>
</dbReference>
<keyword evidence="4 9" id="KW-0812">Transmembrane</keyword>
<evidence type="ECO:0000256" key="9">
    <source>
        <dbReference type="HAMAP-Rule" id="MF_01464"/>
    </source>
</evidence>
<feature type="transmembrane region" description="Helical" evidence="9">
    <location>
        <begin position="203"/>
        <end position="222"/>
    </location>
</feature>
<dbReference type="InterPro" id="IPR022645">
    <property type="entry name" value="SecD/SecF_bac"/>
</dbReference>
<keyword evidence="3 9" id="KW-1003">Cell membrane</keyword>
<reference evidence="12" key="3">
    <citation type="journal article" date="2022" name="Int. J. Syst. Evol. Microbiol.">
        <title>Caproicibacterium lactatifermentans sp. nov., isolated from pit clay used for the production of Chinese strong aroma-type liquor.</title>
        <authorList>
            <person name="Wang H."/>
            <person name="Gu Y."/>
            <person name="Zhao D."/>
            <person name="Qiao Z."/>
            <person name="Zheng J."/>
            <person name="Gao J."/>
            <person name="Ren C."/>
            <person name="Xu Y."/>
        </authorList>
    </citation>
    <scope>NUCLEOTIDE SEQUENCE</scope>
    <source>
        <strain evidence="12">JNU-WLY1368</strain>
    </source>
</reference>
<evidence type="ECO:0000256" key="5">
    <source>
        <dbReference type="ARBA" id="ARBA00022927"/>
    </source>
</evidence>
<organism evidence="11 13">
    <name type="scientific">Caproicibacterium lactatifermentans</name>
    <dbReference type="NCBI Taxonomy" id="2666138"/>
    <lineage>
        <taxon>Bacteria</taxon>
        <taxon>Bacillati</taxon>
        <taxon>Bacillota</taxon>
        <taxon>Clostridia</taxon>
        <taxon>Eubacteriales</taxon>
        <taxon>Oscillospiraceae</taxon>
        <taxon>Caproicibacterium</taxon>
    </lineage>
</organism>
<name>A0A859DUB7_9FIRM</name>
<dbReference type="InterPro" id="IPR022813">
    <property type="entry name" value="SecD/SecF_arch_bac"/>
</dbReference>
<gene>
    <name evidence="9 11" type="primary">secF</name>
    <name evidence="11" type="ORF">GJQ69_03405</name>
    <name evidence="12" type="ORF">GKP14_00960</name>
</gene>
<dbReference type="GO" id="GO:0006605">
    <property type="term" value="P:protein targeting"/>
    <property type="evidence" value="ECO:0007669"/>
    <property type="project" value="UniProtKB-UniRule"/>
</dbReference>
<comment type="similarity">
    <text evidence="9">Belongs to the SecD/SecF family. SecF subfamily.</text>
</comment>
<evidence type="ECO:0000256" key="8">
    <source>
        <dbReference type="ARBA" id="ARBA00023136"/>
    </source>
</evidence>
<dbReference type="EMBL" id="CP046161">
    <property type="protein sequence ID" value="QKO29713.1"/>
    <property type="molecule type" value="Genomic_DNA"/>
</dbReference>
<proteinExistence type="inferred from homology"/>
<evidence type="ECO:0000313" key="12">
    <source>
        <dbReference type="EMBL" id="QKO29713.1"/>
    </source>
</evidence>
<dbReference type="PANTHER" id="PTHR30081:SF8">
    <property type="entry name" value="PROTEIN TRANSLOCASE SUBUNIT SECF"/>
    <property type="match status" value="1"/>
</dbReference>
<evidence type="ECO:0000259" key="10">
    <source>
        <dbReference type="Pfam" id="PF02355"/>
    </source>
</evidence>
<evidence type="ECO:0000313" key="13">
    <source>
        <dbReference type="Proteomes" id="UP000501316"/>
    </source>
</evidence>
<keyword evidence="7 9" id="KW-0811">Translocation</keyword>
<keyword evidence="8 9" id="KW-0472">Membrane</keyword>
<dbReference type="Proteomes" id="UP000509623">
    <property type="component" value="Chromosome"/>
</dbReference>
<evidence type="ECO:0000313" key="14">
    <source>
        <dbReference type="Proteomes" id="UP000509623"/>
    </source>
</evidence>
<evidence type="ECO:0000256" key="1">
    <source>
        <dbReference type="ARBA" id="ARBA00004651"/>
    </source>
</evidence>
<keyword evidence="2 9" id="KW-0813">Transport</keyword>
<dbReference type="PANTHER" id="PTHR30081">
    <property type="entry name" value="PROTEIN-EXPORT MEMBRANE PROTEIN SEC"/>
    <property type="match status" value="1"/>
</dbReference>
<evidence type="ECO:0000313" key="11">
    <source>
        <dbReference type="EMBL" id="QKN23611.1"/>
    </source>
</evidence>
<dbReference type="PRINTS" id="PR01755">
    <property type="entry name" value="SECFTRNLCASE"/>
</dbReference>
<feature type="transmembrane region" description="Helical" evidence="9">
    <location>
        <begin position="282"/>
        <end position="308"/>
    </location>
</feature>
<feature type="domain" description="Protein export membrane protein SecD/SecF C-terminal" evidence="10">
    <location>
        <begin position="122"/>
        <end position="309"/>
    </location>
</feature>
<feature type="transmembrane region" description="Helical" evidence="9">
    <location>
        <begin position="14"/>
        <end position="35"/>
    </location>
</feature>
<dbReference type="AlphaFoldDB" id="A0A859DUB7"/>
<dbReference type="Gene3D" id="1.20.1640.10">
    <property type="entry name" value="Multidrug efflux transporter AcrB transmembrane domain"/>
    <property type="match status" value="1"/>
</dbReference>
<comment type="function">
    <text evidence="9">Part of the Sec protein translocase complex. Interacts with the SecYEG preprotein conducting channel. SecDF uses the proton motive force (PMF) to complete protein translocation after the ATP-dependent function of SecA.</text>
</comment>
<dbReference type="GO" id="GO:0043952">
    <property type="term" value="P:protein transport by the Sec complex"/>
    <property type="evidence" value="ECO:0007669"/>
    <property type="project" value="UniProtKB-UniRule"/>
</dbReference>
<dbReference type="Pfam" id="PF02355">
    <property type="entry name" value="SecD_SecF_C"/>
    <property type="match status" value="1"/>
</dbReference>
<feature type="transmembrane region" description="Helical" evidence="9">
    <location>
        <begin position="254"/>
        <end position="276"/>
    </location>
</feature>